<accession>A0A8T1CFW3</accession>
<organism evidence="1 2">
    <name type="scientific">Phytophthora cactorum</name>
    <dbReference type="NCBI Taxonomy" id="29920"/>
    <lineage>
        <taxon>Eukaryota</taxon>
        <taxon>Sar</taxon>
        <taxon>Stramenopiles</taxon>
        <taxon>Oomycota</taxon>
        <taxon>Peronosporomycetes</taxon>
        <taxon>Peronosporales</taxon>
        <taxon>Peronosporaceae</taxon>
        <taxon>Phytophthora</taxon>
    </lineage>
</organism>
<sequence>MTSLKCDGKRDRETGGNPVERRSRHCLFRLLNVLYSESCFERFISSGDVSTRRELDEEGRQFWEEVAEGYNTINEDFDQLVSDDSLFEGIEPYQITTHSGRCKLSGSHDGFWDFCLGDKVAVYVHLWYEQRGSGREFSASCVYEDNEDDKSRESQISAEKP</sequence>
<reference evidence="1" key="1">
    <citation type="submission" date="2018-10" db="EMBL/GenBank/DDBJ databases">
        <title>Effector identification in a new, highly contiguous assembly of the strawberry crown rot pathogen Phytophthora cactorum.</title>
        <authorList>
            <person name="Armitage A.D."/>
            <person name="Nellist C.F."/>
            <person name="Bates H."/>
            <person name="Vickerstaff R.J."/>
            <person name="Harrison R.J."/>
        </authorList>
    </citation>
    <scope>NUCLEOTIDE SEQUENCE</scope>
    <source>
        <strain evidence="1">4040</strain>
    </source>
</reference>
<evidence type="ECO:0000313" key="1">
    <source>
        <dbReference type="EMBL" id="KAG2920317.1"/>
    </source>
</evidence>
<name>A0A8T1CFW3_9STRA</name>
<dbReference type="EMBL" id="RCMK01000589">
    <property type="protein sequence ID" value="KAG2920317.1"/>
    <property type="molecule type" value="Genomic_DNA"/>
</dbReference>
<comment type="caution">
    <text evidence="1">The sequence shown here is derived from an EMBL/GenBank/DDBJ whole genome shotgun (WGS) entry which is preliminary data.</text>
</comment>
<proteinExistence type="predicted"/>
<evidence type="ECO:0000313" key="2">
    <source>
        <dbReference type="Proteomes" id="UP000736787"/>
    </source>
</evidence>
<dbReference type="Proteomes" id="UP000736787">
    <property type="component" value="Unassembled WGS sequence"/>
</dbReference>
<protein>
    <submittedName>
        <fullName evidence="1">Uncharacterized protein</fullName>
    </submittedName>
</protein>
<dbReference type="VEuPathDB" id="FungiDB:PC110_g13793"/>
<dbReference type="AlphaFoldDB" id="A0A8T1CFW3"/>
<gene>
    <name evidence="1" type="ORF">PC117_g16523</name>
</gene>